<sequence length="234" mass="24645">MSVRQSDTARIIAVGSGKGGTGKTTVAAALAFALANDHARDVALIDFDPQGSLTRFTGQRAVADPLQAEPVEILGMTLYRGGATLAGVSPSALTQHLRRASRPGRTIVVDMRPMLDDPGHAVVLSTPGVFLLVVPELNPESIPEARKLAAMAEARGIPFRVVGNKEENRRPVKRALEFLSTGFGTEMSDVVIKRGAAVAEAHERQLPVTAYAPDSPPGRAIRALADELVAEGVA</sequence>
<dbReference type="SUPFAM" id="SSF52540">
    <property type="entry name" value="P-loop containing nucleoside triphosphate hydrolases"/>
    <property type="match status" value="1"/>
</dbReference>
<accession>A0AA37QCD9</accession>
<dbReference type="RefSeq" id="WP_284350759.1">
    <property type="nucleotide sequence ID" value="NZ_BRXS01000004.1"/>
</dbReference>
<dbReference type="Pfam" id="PF01656">
    <property type="entry name" value="CbiA"/>
    <property type="match status" value="1"/>
</dbReference>
<evidence type="ECO:0000313" key="2">
    <source>
        <dbReference type="EMBL" id="GLC26301.1"/>
    </source>
</evidence>
<dbReference type="InterPro" id="IPR027417">
    <property type="entry name" value="P-loop_NTPase"/>
</dbReference>
<gene>
    <name evidence="2" type="primary">parA</name>
    <name evidence="2" type="ORF">rosag_28140</name>
</gene>
<proteinExistence type="predicted"/>
<name>A0AA37QCD9_9BACT</name>
<dbReference type="InterPro" id="IPR050678">
    <property type="entry name" value="DNA_Partitioning_ATPase"/>
</dbReference>
<evidence type="ECO:0000259" key="1">
    <source>
        <dbReference type="Pfam" id="PF01656"/>
    </source>
</evidence>
<feature type="domain" description="CobQ/CobB/MinD/ParA nucleotide binding" evidence="1">
    <location>
        <begin position="12"/>
        <end position="208"/>
    </location>
</feature>
<dbReference type="PANTHER" id="PTHR13696">
    <property type="entry name" value="P-LOOP CONTAINING NUCLEOSIDE TRIPHOSPHATE HYDROLASE"/>
    <property type="match status" value="1"/>
</dbReference>
<organism evidence="2 3">
    <name type="scientific">Roseisolibacter agri</name>
    <dbReference type="NCBI Taxonomy" id="2014610"/>
    <lineage>
        <taxon>Bacteria</taxon>
        <taxon>Pseudomonadati</taxon>
        <taxon>Gemmatimonadota</taxon>
        <taxon>Gemmatimonadia</taxon>
        <taxon>Gemmatimonadales</taxon>
        <taxon>Gemmatimonadaceae</taxon>
        <taxon>Roseisolibacter</taxon>
    </lineage>
</organism>
<dbReference type="Gene3D" id="3.40.50.300">
    <property type="entry name" value="P-loop containing nucleotide triphosphate hydrolases"/>
    <property type="match status" value="1"/>
</dbReference>
<keyword evidence="3" id="KW-1185">Reference proteome</keyword>
<dbReference type="PANTHER" id="PTHR13696:SF99">
    <property type="entry name" value="COBYRINIC ACID AC-DIAMIDE SYNTHASE"/>
    <property type="match status" value="1"/>
</dbReference>
<dbReference type="InterPro" id="IPR002586">
    <property type="entry name" value="CobQ/CobB/MinD/ParA_Nub-bd_dom"/>
</dbReference>
<dbReference type="AlphaFoldDB" id="A0AA37QCD9"/>
<dbReference type="Proteomes" id="UP001161325">
    <property type="component" value="Unassembled WGS sequence"/>
</dbReference>
<reference evidence="2" key="1">
    <citation type="submission" date="2022-08" db="EMBL/GenBank/DDBJ databases">
        <title>Draft genome sequencing of Roseisolibacter agri AW1220.</title>
        <authorList>
            <person name="Tobiishi Y."/>
            <person name="Tonouchi A."/>
        </authorList>
    </citation>
    <scope>NUCLEOTIDE SEQUENCE</scope>
    <source>
        <strain evidence="2">AW1220</strain>
    </source>
</reference>
<comment type="caution">
    <text evidence="2">The sequence shown here is derived from an EMBL/GenBank/DDBJ whole genome shotgun (WGS) entry which is preliminary data.</text>
</comment>
<dbReference type="EMBL" id="BRXS01000004">
    <property type="protein sequence ID" value="GLC26301.1"/>
    <property type="molecule type" value="Genomic_DNA"/>
</dbReference>
<protein>
    <submittedName>
        <fullName evidence="2">Chromosome partitioning protein ParA</fullName>
    </submittedName>
</protein>
<evidence type="ECO:0000313" key="3">
    <source>
        <dbReference type="Proteomes" id="UP001161325"/>
    </source>
</evidence>